<organism evidence="2 3">
    <name type="scientific">Paractinoplanes deccanensis</name>
    <dbReference type="NCBI Taxonomy" id="113561"/>
    <lineage>
        <taxon>Bacteria</taxon>
        <taxon>Bacillati</taxon>
        <taxon>Actinomycetota</taxon>
        <taxon>Actinomycetes</taxon>
        <taxon>Micromonosporales</taxon>
        <taxon>Micromonosporaceae</taxon>
        <taxon>Paractinoplanes</taxon>
    </lineage>
</organism>
<evidence type="ECO:0000259" key="1">
    <source>
        <dbReference type="PROSITE" id="PS50943"/>
    </source>
</evidence>
<dbReference type="Pfam" id="PF17765">
    <property type="entry name" value="MLTR_LBD"/>
    <property type="match status" value="1"/>
</dbReference>
<protein>
    <submittedName>
        <fullName evidence="2">DNA-binding protein</fullName>
    </submittedName>
</protein>
<dbReference type="GO" id="GO:0003677">
    <property type="term" value="F:DNA binding"/>
    <property type="evidence" value="ECO:0007669"/>
    <property type="project" value="UniProtKB-KW"/>
</dbReference>
<dbReference type="SUPFAM" id="SSF47413">
    <property type="entry name" value="lambda repressor-like DNA-binding domains"/>
    <property type="match status" value="1"/>
</dbReference>
<comment type="caution">
    <text evidence="2">The sequence shown here is derived from an EMBL/GenBank/DDBJ whole genome shotgun (WGS) entry which is preliminary data.</text>
</comment>
<accession>A0ABQ3Y921</accession>
<sequence>MNELGAFLRTRRARLTPAEAGLVSYGHRRVPGLRREELAQLAGVSHTYYMRLEQGQSRHASASVIEALARALRLSADERAHLFHLAELFEGPRPAPLAAPRAALVRLLNAMPDVPAVLVDRHTTVLAWNPLGRALLAFHETRPGVNLARLLFLDPHTRDLYPDWHTEACRAVASLRLVAGRHPGDRALTELIGELCVRSDEFARLWADHPVAECVTGHKLLRHPVVGDLTLDFEILQSPDGSGQRLMTYPAEPDTPAATALRLLASLS</sequence>
<proteinExistence type="predicted"/>
<dbReference type="SMART" id="SM00530">
    <property type="entry name" value="HTH_XRE"/>
    <property type="match status" value="1"/>
</dbReference>
<dbReference type="Proteomes" id="UP000609879">
    <property type="component" value="Unassembled WGS sequence"/>
</dbReference>
<dbReference type="PANTHER" id="PTHR35010">
    <property type="entry name" value="BLL4672 PROTEIN-RELATED"/>
    <property type="match status" value="1"/>
</dbReference>
<dbReference type="InterPro" id="IPR001387">
    <property type="entry name" value="Cro/C1-type_HTH"/>
</dbReference>
<dbReference type="Gene3D" id="1.10.260.40">
    <property type="entry name" value="lambda repressor-like DNA-binding domains"/>
    <property type="match status" value="1"/>
</dbReference>
<dbReference type="CDD" id="cd00093">
    <property type="entry name" value="HTH_XRE"/>
    <property type="match status" value="1"/>
</dbReference>
<evidence type="ECO:0000313" key="3">
    <source>
        <dbReference type="Proteomes" id="UP000609879"/>
    </source>
</evidence>
<dbReference type="Gene3D" id="3.30.450.180">
    <property type="match status" value="1"/>
</dbReference>
<dbReference type="InterPro" id="IPR010982">
    <property type="entry name" value="Lambda_DNA-bd_dom_sf"/>
</dbReference>
<dbReference type="EMBL" id="BOMI01000103">
    <property type="protein sequence ID" value="GID76505.1"/>
    <property type="molecule type" value="Genomic_DNA"/>
</dbReference>
<feature type="domain" description="HTH cro/C1-type" evidence="1">
    <location>
        <begin position="32"/>
        <end position="79"/>
    </location>
</feature>
<gene>
    <name evidence="2" type="ORF">Ade02nite_51460</name>
</gene>
<dbReference type="PANTHER" id="PTHR35010:SF2">
    <property type="entry name" value="BLL4672 PROTEIN"/>
    <property type="match status" value="1"/>
</dbReference>
<dbReference type="Pfam" id="PF13560">
    <property type="entry name" value="HTH_31"/>
    <property type="match status" value="1"/>
</dbReference>
<dbReference type="InterPro" id="IPR041413">
    <property type="entry name" value="MLTR_LBD"/>
</dbReference>
<dbReference type="RefSeq" id="WP_203769057.1">
    <property type="nucleotide sequence ID" value="NZ_BAAABO010000013.1"/>
</dbReference>
<keyword evidence="2" id="KW-0238">DNA-binding</keyword>
<keyword evidence="3" id="KW-1185">Reference proteome</keyword>
<reference evidence="2 3" key="1">
    <citation type="submission" date="2021-01" db="EMBL/GenBank/DDBJ databases">
        <title>Whole genome shotgun sequence of Actinoplanes deccanensis NBRC 13994.</title>
        <authorList>
            <person name="Komaki H."/>
            <person name="Tamura T."/>
        </authorList>
    </citation>
    <scope>NUCLEOTIDE SEQUENCE [LARGE SCALE GENOMIC DNA]</scope>
    <source>
        <strain evidence="2 3">NBRC 13994</strain>
    </source>
</reference>
<name>A0ABQ3Y921_9ACTN</name>
<evidence type="ECO:0000313" key="2">
    <source>
        <dbReference type="EMBL" id="GID76505.1"/>
    </source>
</evidence>
<dbReference type="PROSITE" id="PS50943">
    <property type="entry name" value="HTH_CROC1"/>
    <property type="match status" value="1"/>
</dbReference>